<keyword evidence="3 7" id="KW-0479">Metal-binding</keyword>
<gene>
    <name evidence="9" type="ORF">HAX54_013514</name>
</gene>
<evidence type="ECO:0000256" key="1">
    <source>
        <dbReference type="ARBA" id="ARBA00010617"/>
    </source>
</evidence>
<dbReference type="Proteomes" id="UP000823775">
    <property type="component" value="Unassembled WGS sequence"/>
</dbReference>
<evidence type="ECO:0000256" key="8">
    <source>
        <dbReference type="SAM" id="Phobius"/>
    </source>
</evidence>
<keyword evidence="8" id="KW-0472">Membrane</keyword>
<comment type="similarity">
    <text evidence="1 7">Belongs to the cytochrome P450 family.</text>
</comment>
<evidence type="ECO:0000256" key="7">
    <source>
        <dbReference type="RuleBase" id="RU000461"/>
    </source>
</evidence>
<keyword evidence="4 7" id="KW-0560">Oxidoreductase</keyword>
<accession>A0ABS8TN52</accession>
<dbReference type="PANTHER" id="PTHR47953">
    <property type="entry name" value="OS08G0105600 PROTEIN"/>
    <property type="match status" value="1"/>
</dbReference>
<keyword evidence="6 7" id="KW-0503">Monooxygenase</keyword>
<evidence type="ECO:0000313" key="10">
    <source>
        <dbReference type="Proteomes" id="UP000823775"/>
    </source>
</evidence>
<reference evidence="9 10" key="1">
    <citation type="journal article" date="2021" name="BMC Genomics">
        <title>Datura genome reveals duplications of psychoactive alkaloid biosynthetic genes and high mutation rate following tissue culture.</title>
        <authorList>
            <person name="Rajewski A."/>
            <person name="Carter-House D."/>
            <person name="Stajich J."/>
            <person name="Litt A."/>
        </authorList>
    </citation>
    <scope>NUCLEOTIDE SEQUENCE [LARGE SCALE GENOMIC DNA]</scope>
    <source>
        <strain evidence="9">AR-01</strain>
    </source>
</reference>
<evidence type="ECO:0000256" key="5">
    <source>
        <dbReference type="ARBA" id="ARBA00023004"/>
    </source>
</evidence>
<protein>
    <recommendedName>
        <fullName evidence="11">Cytochrome P450</fullName>
    </recommendedName>
</protein>
<dbReference type="PANTHER" id="PTHR47953:SF20">
    <property type="entry name" value="CYTOCHROME P450"/>
    <property type="match status" value="1"/>
</dbReference>
<dbReference type="PRINTS" id="PR00463">
    <property type="entry name" value="EP450I"/>
</dbReference>
<evidence type="ECO:0000256" key="3">
    <source>
        <dbReference type="ARBA" id="ARBA00022723"/>
    </source>
</evidence>
<dbReference type="PRINTS" id="PR00385">
    <property type="entry name" value="P450"/>
</dbReference>
<dbReference type="SUPFAM" id="SSF48264">
    <property type="entry name" value="Cytochrome P450"/>
    <property type="match status" value="1"/>
</dbReference>
<comment type="caution">
    <text evidence="9">The sequence shown here is derived from an EMBL/GenBank/DDBJ whole genome shotgun (WGS) entry which is preliminary data.</text>
</comment>
<evidence type="ECO:0000313" key="9">
    <source>
        <dbReference type="EMBL" id="MCD7472356.1"/>
    </source>
</evidence>
<dbReference type="EMBL" id="JACEIK010001819">
    <property type="protein sequence ID" value="MCD7472356.1"/>
    <property type="molecule type" value="Genomic_DNA"/>
</dbReference>
<proteinExistence type="inferred from homology"/>
<dbReference type="InterPro" id="IPR017972">
    <property type="entry name" value="Cyt_P450_CS"/>
</dbReference>
<keyword evidence="5 7" id="KW-0408">Iron</keyword>
<dbReference type="InterPro" id="IPR001128">
    <property type="entry name" value="Cyt_P450"/>
</dbReference>
<evidence type="ECO:0000256" key="2">
    <source>
        <dbReference type="ARBA" id="ARBA00022617"/>
    </source>
</evidence>
<evidence type="ECO:0000256" key="4">
    <source>
        <dbReference type="ARBA" id="ARBA00023002"/>
    </source>
</evidence>
<dbReference type="Pfam" id="PF00067">
    <property type="entry name" value="p450"/>
    <property type="match status" value="1"/>
</dbReference>
<evidence type="ECO:0008006" key="11">
    <source>
        <dbReference type="Google" id="ProtNLM"/>
    </source>
</evidence>
<name>A0ABS8TN52_DATST</name>
<dbReference type="PROSITE" id="PS00086">
    <property type="entry name" value="CYTOCHROME_P450"/>
    <property type="match status" value="1"/>
</dbReference>
<keyword evidence="2 7" id="KW-0349">Heme</keyword>
<keyword evidence="8" id="KW-0812">Transmembrane</keyword>
<feature type="transmembrane region" description="Helical" evidence="8">
    <location>
        <begin position="6"/>
        <end position="24"/>
    </location>
</feature>
<organism evidence="9 10">
    <name type="scientific">Datura stramonium</name>
    <name type="common">Jimsonweed</name>
    <name type="synonym">Common thornapple</name>
    <dbReference type="NCBI Taxonomy" id="4076"/>
    <lineage>
        <taxon>Eukaryota</taxon>
        <taxon>Viridiplantae</taxon>
        <taxon>Streptophyta</taxon>
        <taxon>Embryophyta</taxon>
        <taxon>Tracheophyta</taxon>
        <taxon>Spermatophyta</taxon>
        <taxon>Magnoliopsida</taxon>
        <taxon>eudicotyledons</taxon>
        <taxon>Gunneridae</taxon>
        <taxon>Pentapetalae</taxon>
        <taxon>asterids</taxon>
        <taxon>lamiids</taxon>
        <taxon>Solanales</taxon>
        <taxon>Solanaceae</taxon>
        <taxon>Solanoideae</taxon>
        <taxon>Datureae</taxon>
        <taxon>Datura</taxon>
    </lineage>
</organism>
<sequence>MEIQYSSPFNIVSLLLFFLLLILFRQSKKRDKKRRLLPPGPWRLPLIGSLHHLIGRLPHHSLTSLAQRYGPIMYLQLGEIPVVVISSPRIAKEVLSTHGVIFANRPEITFSNVISYNKKNIGFSEYGDYWRQMRKICTLELLSAKMIKSFSGIRRDEISILISSIRSMRGSRVNINEKVFQFTNSVLCRAAFGKICRSQAEFLAIVKEAFLLGTGFDVADLFPSLELLHKVSGLKSKLMNLHHKLDALMEDILNEHIENKATGNYNMRNGEFGGEDLVDVLLRIKENGELQCPISNDHIKAVILDMFAAGSETPSTTIIWAFSEMLKNPNVIAKAQSEVREMLKGKKNYDEEDLEKLRYLKLVIKETLRLHPPAPLLVPRESIKQIDIDGYTIPLKTRALVNAWALGRDPRSWHDPESFIPERFENSSIDFMGNHYEFIPFGAGKRICPGISFGLTNIALLLAQLLYHFEWELPDGANPKELDMTETHGILATKEKDLYLVATDYKNDE</sequence>
<dbReference type="InterPro" id="IPR036396">
    <property type="entry name" value="Cyt_P450_sf"/>
</dbReference>
<evidence type="ECO:0000256" key="6">
    <source>
        <dbReference type="ARBA" id="ARBA00023033"/>
    </source>
</evidence>
<keyword evidence="8" id="KW-1133">Transmembrane helix</keyword>
<dbReference type="InterPro" id="IPR002401">
    <property type="entry name" value="Cyt_P450_E_grp-I"/>
</dbReference>
<keyword evidence="10" id="KW-1185">Reference proteome</keyword>
<dbReference type="CDD" id="cd11072">
    <property type="entry name" value="CYP71-like"/>
    <property type="match status" value="1"/>
</dbReference>
<dbReference type="InterPro" id="IPR052306">
    <property type="entry name" value="CYP450_71D"/>
</dbReference>
<dbReference type="Gene3D" id="1.10.630.10">
    <property type="entry name" value="Cytochrome P450"/>
    <property type="match status" value="1"/>
</dbReference>